<evidence type="ECO:0000256" key="3">
    <source>
        <dbReference type="ARBA" id="ARBA00004406"/>
    </source>
</evidence>
<proteinExistence type="evidence at transcript level"/>
<dbReference type="GO" id="GO:0005789">
    <property type="term" value="C:endoplasmic reticulum membrane"/>
    <property type="evidence" value="ECO:0007669"/>
    <property type="project" value="UniProtKB-SubCell"/>
</dbReference>
<dbReference type="PANTHER" id="PTHR24291">
    <property type="entry name" value="CYTOCHROME P450 FAMILY 4"/>
    <property type="match status" value="1"/>
</dbReference>
<dbReference type="InterPro" id="IPR017972">
    <property type="entry name" value="Cyt_P450_CS"/>
</dbReference>
<dbReference type="InterPro" id="IPR001128">
    <property type="entry name" value="Cyt_P450"/>
</dbReference>
<evidence type="ECO:0000256" key="10">
    <source>
        <dbReference type="ARBA" id="ARBA00023004"/>
    </source>
</evidence>
<keyword evidence="7" id="KW-0256">Endoplasmic reticulum</keyword>
<dbReference type="GO" id="GO:0020037">
    <property type="term" value="F:heme binding"/>
    <property type="evidence" value="ECO:0007669"/>
    <property type="project" value="InterPro"/>
</dbReference>
<keyword evidence="9 14" id="KW-0560">Oxidoreductase</keyword>
<dbReference type="PROSITE" id="PS00086">
    <property type="entry name" value="CYTOCHROME_P450"/>
    <property type="match status" value="1"/>
</dbReference>
<evidence type="ECO:0000256" key="7">
    <source>
        <dbReference type="ARBA" id="ARBA00022824"/>
    </source>
</evidence>
<keyword evidence="11 14" id="KW-0503">Monooxygenase</keyword>
<keyword evidence="15" id="KW-1133">Transmembrane helix</keyword>
<evidence type="ECO:0000256" key="9">
    <source>
        <dbReference type="ARBA" id="ARBA00023002"/>
    </source>
</evidence>
<feature type="transmembrane region" description="Helical" evidence="15">
    <location>
        <begin position="27"/>
        <end position="46"/>
    </location>
</feature>
<dbReference type="GO" id="GO:0004497">
    <property type="term" value="F:monooxygenase activity"/>
    <property type="evidence" value="ECO:0007669"/>
    <property type="project" value="UniProtKB-KW"/>
</dbReference>
<dbReference type="AlphaFoldDB" id="A0A0K0LBB9"/>
<evidence type="ECO:0000256" key="1">
    <source>
        <dbReference type="ARBA" id="ARBA00001971"/>
    </source>
</evidence>
<reference evidence="16" key="1">
    <citation type="submission" date="2014-07" db="EMBL/GenBank/DDBJ databases">
        <title>A systematic study of Ichneumonosoma Meijere, Pelmatops Enderlein, Pseudopelmatops Shiraki and Soita Walker (Diptera: Tephritidae).</title>
        <authorList>
            <person name="Chen X.-L."/>
            <person name="Norrbom A."/>
            <person name="Zhu C.-D."/>
        </authorList>
    </citation>
    <scope>NUCLEOTIDE SEQUENCE</scope>
</reference>
<dbReference type="GO" id="GO:0005506">
    <property type="term" value="F:iron ion binding"/>
    <property type="evidence" value="ECO:0007669"/>
    <property type="project" value="InterPro"/>
</dbReference>
<evidence type="ECO:0000256" key="4">
    <source>
        <dbReference type="ARBA" id="ARBA00010617"/>
    </source>
</evidence>
<dbReference type="CDD" id="cd20628">
    <property type="entry name" value="CYP4"/>
    <property type="match status" value="1"/>
</dbReference>
<dbReference type="InterPro" id="IPR050196">
    <property type="entry name" value="Cytochrome_P450_Monoox"/>
</dbReference>
<keyword evidence="6 13" id="KW-0479">Metal-binding</keyword>
<protein>
    <submittedName>
        <fullName evidence="16">Cytochrome P450 CYP380C10</fullName>
    </submittedName>
</protein>
<keyword evidence="5 13" id="KW-0349">Heme</keyword>
<keyword evidence="12 15" id="KW-0472">Membrane</keyword>
<dbReference type="EMBL" id="KM217035">
    <property type="protein sequence ID" value="AIW79998.1"/>
    <property type="molecule type" value="mRNA"/>
</dbReference>
<dbReference type="PRINTS" id="PR00463">
    <property type="entry name" value="EP450I"/>
</dbReference>
<sequence length="547" mass="62028">MSSGKLLTPDGAGSTLLPPSKLAPTSTFSALLSTAVGLLFVSLLLYKWRRRRLEKLAALMPGPPALPLIGNGLEFIGSTEDVMGKIISISSSYESPFRVWIGPLLIVVLKNPEDIQIVLNSSKTLGKDPLYRFFRNTVGTGLFSAPVDKWKKNRRAITPAFNNKLLEQFVPVFNQQNKLLVEKLAPHLNKTEQFDLFDLISPATLDIICQTALGIDVKAQDNPECEFAQALYRASELDYMRIYKPWLHTDFVFYNISYGKELTKIYKQLHEMPNMVIKKKREEYEKKKETERLIAEGKISEPVEEEQEPQRLKVFLDILFELIDSGTNFTNDDLRDEVVTMMVGGSETSALTNCFCLLMLAMHPEIQDRVYNEIYSIFGDTDREVTMDDLNNLVYLEQVIKESLRRFPVGPIFLREVKEDIDLTSYTLPAGCTVALCPVAMHMREDIYENPEKYDPERFTADNIAKRHKYSFIPFSGGPRGCIGAKYAMLSMKTTVSTVLRSYSVHTTIKMEDIKLKVDLLMRSAIGYPVTLKPRTRKPIPVSTSAN</sequence>
<dbReference type="SUPFAM" id="SSF48264">
    <property type="entry name" value="Cytochrome P450"/>
    <property type="match status" value="1"/>
</dbReference>
<accession>A0A0K0LBB9</accession>
<keyword evidence="8" id="KW-0492">Microsome</keyword>
<dbReference type="Pfam" id="PF00067">
    <property type="entry name" value="p450"/>
    <property type="match status" value="1"/>
</dbReference>
<keyword evidence="15" id="KW-0812">Transmembrane</keyword>
<evidence type="ECO:0000256" key="14">
    <source>
        <dbReference type="RuleBase" id="RU000461"/>
    </source>
</evidence>
<evidence type="ECO:0000256" key="5">
    <source>
        <dbReference type="ARBA" id="ARBA00022617"/>
    </source>
</evidence>
<comment type="subcellular location">
    <subcellularLocation>
        <location evidence="3">Endoplasmic reticulum membrane</location>
        <topology evidence="3">Peripheral membrane protein</topology>
    </subcellularLocation>
    <subcellularLocation>
        <location evidence="2">Microsome membrane</location>
        <topology evidence="2">Peripheral membrane protein</topology>
    </subcellularLocation>
</comment>
<organism evidence="16">
    <name type="scientific">Nilaparvata lugens</name>
    <name type="common">Brown planthopper</name>
    <dbReference type="NCBI Taxonomy" id="108931"/>
    <lineage>
        <taxon>Eukaryota</taxon>
        <taxon>Metazoa</taxon>
        <taxon>Ecdysozoa</taxon>
        <taxon>Arthropoda</taxon>
        <taxon>Hexapoda</taxon>
        <taxon>Insecta</taxon>
        <taxon>Pterygota</taxon>
        <taxon>Neoptera</taxon>
        <taxon>Paraneoptera</taxon>
        <taxon>Hemiptera</taxon>
        <taxon>Auchenorrhyncha</taxon>
        <taxon>Fulgoroidea</taxon>
        <taxon>Delphacidae</taxon>
        <taxon>Delphacinae</taxon>
        <taxon>Nilaparvata</taxon>
    </lineage>
</organism>
<dbReference type="PANTHER" id="PTHR24291:SF189">
    <property type="entry name" value="CYTOCHROME P450 4C3-RELATED"/>
    <property type="match status" value="1"/>
</dbReference>
<keyword evidence="10 13" id="KW-0408">Iron</keyword>
<dbReference type="PRINTS" id="PR00385">
    <property type="entry name" value="P450"/>
</dbReference>
<evidence type="ECO:0000256" key="15">
    <source>
        <dbReference type="SAM" id="Phobius"/>
    </source>
</evidence>
<evidence type="ECO:0000256" key="2">
    <source>
        <dbReference type="ARBA" id="ARBA00004174"/>
    </source>
</evidence>
<evidence type="ECO:0000256" key="8">
    <source>
        <dbReference type="ARBA" id="ARBA00022848"/>
    </source>
</evidence>
<dbReference type="Gene3D" id="1.10.630.10">
    <property type="entry name" value="Cytochrome P450"/>
    <property type="match status" value="1"/>
</dbReference>
<dbReference type="OrthoDB" id="1470350at2759"/>
<dbReference type="InterPro" id="IPR036396">
    <property type="entry name" value="Cyt_P450_sf"/>
</dbReference>
<dbReference type="InterPro" id="IPR002401">
    <property type="entry name" value="Cyt_P450_E_grp-I"/>
</dbReference>
<evidence type="ECO:0000256" key="12">
    <source>
        <dbReference type="ARBA" id="ARBA00023136"/>
    </source>
</evidence>
<comment type="similarity">
    <text evidence="4 14">Belongs to the cytochrome P450 family.</text>
</comment>
<dbReference type="GO" id="GO:0016705">
    <property type="term" value="F:oxidoreductase activity, acting on paired donors, with incorporation or reduction of molecular oxygen"/>
    <property type="evidence" value="ECO:0007669"/>
    <property type="project" value="InterPro"/>
</dbReference>
<evidence type="ECO:0000256" key="11">
    <source>
        <dbReference type="ARBA" id="ARBA00023033"/>
    </source>
</evidence>
<feature type="binding site" description="axial binding residue" evidence="13">
    <location>
        <position position="482"/>
    </location>
    <ligand>
        <name>heme</name>
        <dbReference type="ChEBI" id="CHEBI:30413"/>
    </ligand>
    <ligandPart>
        <name>Fe</name>
        <dbReference type="ChEBI" id="CHEBI:18248"/>
    </ligandPart>
</feature>
<comment type="cofactor">
    <cofactor evidence="1 13">
        <name>heme</name>
        <dbReference type="ChEBI" id="CHEBI:30413"/>
    </cofactor>
</comment>
<name>A0A0K0LBB9_NILLU</name>
<evidence type="ECO:0000256" key="6">
    <source>
        <dbReference type="ARBA" id="ARBA00022723"/>
    </source>
</evidence>
<evidence type="ECO:0000313" key="16">
    <source>
        <dbReference type="EMBL" id="AIW79998.1"/>
    </source>
</evidence>
<evidence type="ECO:0000256" key="13">
    <source>
        <dbReference type="PIRSR" id="PIRSR602401-1"/>
    </source>
</evidence>